<name>A0ABR9BKV7_9GAMM</name>
<dbReference type="EMBL" id="JACYTP010000002">
    <property type="protein sequence ID" value="MBD8512121.1"/>
    <property type="molecule type" value="Genomic_DNA"/>
</dbReference>
<gene>
    <name evidence="1" type="ORF">IFO68_05405</name>
</gene>
<protein>
    <submittedName>
        <fullName evidence="1">Adenosine deaminase</fullName>
    </submittedName>
</protein>
<keyword evidence="2" id="KW-1185">Reference proteome</keyword>
<sequence length="120" mass="13046">MQVLKSLVVAGAALTAVGCSTILTDENQRINVVSSSGKKFTVEVDGIEQTAPGIITVKKENKNKTLKVTSKECEQQIALNKEVEPTFFVNILSGGAFGSTTDFASEKMWRYQDTLQINCN</sequence>
<dbReference type="PROSITE" id="PS51257">
    <property type="entry name" value="PROKAR_LIPOPROTEIN"/>
    <property type="match status" value="1"/>
</dbReference>
<dbReference type="RefSeq" id="WP_192014927.1">
    <property type="nucleotide sequence ID" value="NZ_JACYTP010000002.1"/>
</dbReference>
<proteinExistence type="predicted"/>
<dbReference type="Proteomes" id="UP000649768">
    <property type="component" value="Unassembled WGS sequence"/>
</dbReference>
<evidence type="ECO:0000313" key="2">
    <source>
        <dbReference type="Proteomes" id="UP000649768"/>
    </source>
</evidence>
<comment type="caution">
    <text evidence="1">The sequence shown here is derived from an EMBL/GenBank/DDBJ whole genome shotgun (WGS) entry which is preliminary data.</text>
</comment>
<reference evidence="1 2" key="1">
    <citation type="submission" date="2020-09" db="EMBL/GenBank/DDBJ databases">
        <title>Photobacterium sp. CAU 1568 isolated from sand of Sido Beach.</title>
        <authorList>
            <person name="Kim W."/>
        </authorList>
    </citation>
    <scope>NUCLEOTIDE SEQUENCE [LARGE SCALE GENOMIC DNA]</scope>
    <source>
        <strain evidence="1 2">CAU 1568</strain>
    </source>
</reference>
<accession>A0ABR9BKV7</accession>
<evidence type="ECO:0000313" key="1">
    <source>
        <dbReference type="EMBL" id="MBD8512121.1"/>
    </source>
</evidence>
<organism evidence="1 2">
    <name type="scientific">Photobacterium arenosum</name>
    <dbReference type="NCBI Taxonomy" id="2774143"/>
    <lineage>
        <taxon>Bacteria</taxon>
        <taxon>Pseudomonadati</taxon>
        <taxon>Pseudomonadota</taxon>
        <taxon>Gammaproteobacteria</taxon>
        <taxon>Vibrionales</taxon>
        <taxon>Vibrionaceae</taxon>
        <taxon>Photobacterium</taxon>
    </lineage>
</organism>